<keyword evidence="2" id="KW-0677">Repeat</keyword>
<proteinExistence type="predicted"/>
<name>A0A1Y2EU44_9FUNG</name>
<keyword evidence="3" id="KW-0378">Hydrolase</keyword>
<dbReference type="Pfam" id="PF02013">
    <property type="entry name" value="CBM_10"/>
    <property type="match status" value="2"/>
</dbReference>
<evidence type="ECO:0000259" key="4">
    <source>
        <dbReference type="PROSITE" id="PS51763"/>
    </source>
</evidence>
<dbReference type="EMBL" id="MCOG01000028">
    <property type="protein sequence ID" value="ORY74696.1"/>
    <property type="molecule type" value="Genomic_DNA"/>
</dbReference>
<feature type="domain" description="CBM10" evidence="4">
    <location>
        <begin position="202"/>
        <end position="238"/>
    </location>
</feature>
<protein>
    <recommendedName>
        <fullName evidence="4">CBM10 domain-containing protein</fullName>
    </recommendedName>
</protein>
<dbReference type="STRING" id="1754190.A0A1Y2EU44"/>
<dbReference type="InterPro" id="IPR052592">
    <property type="entry name" value="LRR-RLK"/>
</dbReference>
<evidence type="ECO:0000256" key="2">
    <source>
        <dbReference type="ARBA" id="ARBA00022737"/>
    </source>
</evidence>
<accession>A0A1Y2EU44</accession>
<gene>
    <name evidence="5" type="ORF">LY90DRAFT_149016</name>
</gene>
<dbReference type="InterPro" id="IPR002883">
    <property type="entry name" value="CBM10/Dockerin_dom"/>
</dbReference>
<dbReference type="SUPFAM" id="SSF52058">
    <property type="entry name" value="L domain-like"/>
    <property type="match status" value="1"/>
</dbReference>
<keyword evidence="1" id="KW-0732">Signal</keyword>
<dbReference type="PANTHER" id="PTHR48054:SF47">
    <property type="entry name" value="OS06G0179800 PROTEIN"/>
    <property type="match status" value="1"/>
</dbReference>
<dbReference type="PROSITE" id="PS51763">
    <property type="entry name" value="CBM10"/>
    <property type="match status" value="2"/>
</dbReference>
<evidence type="ECO:0000313" key="5">
    <source>
        <dbReference type="EMBL" id="ORY74696.1"/>
    </source>
</evidence>
<dbReference type="Gene3D" id="3.90.1220.10">
    <property type="entry name" value="Cellulose docking domain, dockering"/>
    <property type="match status" value="2"/>
</dbReference>
<reference evidence="5 6" key="1">
    <citation type="submission" date="2016-08" db="EMBL/GenBank/DDBJ databases">
        <title>A Parts List for Fungal Cellulosomes Revealed by Comparative Genomics.</title>
        <authorList>
            <consortium name="DOE Joint Genome Institute"/>
            <person name="Haitjema C.H."/>
            <person name="Gilmore S.P."/>
            <person name="Henske J.K."/>
            <person name="Solomon K.V."/>
            <person name="De Groot R."/>
            <person name="Kuo A."/>
            <person name="Mondo S.J."/>
            <person name="Salamov A.A."/>
            <person name="Labutti K."/>
            <person name="Zhao Z."/>
            <person name="Chiniquy J."/>
            <person name="Barry K."/>
            <person name="Brewer H.M."/>
            <person name="Purvine S.O."/>
            <person name="Wright A.T."/>
            <person name="Boxma B."/>
            <person name="Van Alen T."/>
            <person name="Hackstein J.H."/>
            <person name="Baker S.E."/>
            <person name="Grigoriev I.V."/>
            <person name="O'Malley M.A."/>
        </authorList>
    </citation>
    <scope>NUCLEOTIDE SEQUENCE [LARGE SCALE GENOMIC DNA]</scope>
    <source>
        <strain evidence="5 6">G1</strain>
    </source>
</reference>
<organism evidence="5 6">
    <name type="scientific">Neocallimastix californiae</name>
    <dbReference type="NCBI Taxonomy" id="1754190"/>
    <lineage>
        <taxon>Eukaryota</taxon>
        <taxon>Fungi</taxon>
        <taxon>Fungi incertae sedis</taxon>
        <taxon>Chytridiomycota</taxon>
        <taxon>Chytridiomycota incertae sedis</taxon>
        <taxon>Neocallimastigomycetes</taxon>
        <taxon>Neocallimastigales</taxon>
        <taxon>Neocallimastigaceae</taxon>
        <taxon>Neocallimastix</taxon>
    </lineage>
</organism>
<dbReference type="AlphaFoldDB" id="A0A1Y2EU44"/>
<evidence type="ECO:0000313" key="6">
    <source>
        <dbReference type="Proteomes" id="UP000193920"/>
    </source>
</evidence>
<dbReference type="Gene3D" id="3.80.10.10">
    <property type="entry name" value="Ribonuclease Inhibitor"/>
    <property type="match status" value="1"/>
</dbReference>
<dbReference type="GO" id="GO:0016787">
    <property type="term" value="F:hydrolase activity"/>
    <property type="evidence" value="ECO:0007669"/>
    <property type="project" value="UniProtKB-KW"/>
</dbReference>
<feature type="domain" description="CBM10" evidence="4">
    <location>
        <begin position="143"/>
        <end position="184"/>
    </location>
</feature>
<dbReference type="OrthoDB" id="676979at2759"/>
<dbReference type="Proteomes" id="UP000193920">
    <property type="component" value="Unassembled WGS sequence"/>
</dbReference>
<evidence type="ECO:0000256" key="3">
    <source>
        <dbReference type="ARBA" id="ARBA00022801"/>
    </source>
</evidence>
<dbReference type="InterPro" id="IPR009034">
    <property type="entry name" value="Dockerin_dom_fun_sf"/>
</dbReference>
<dbReference type="InterPro" id="IPR032675">
    <property type="entry name" value="LRR_dom_sf"/>
</dbReference>
<evidence type="ECO:0000256" key="1">
    <source>
        <dbReference type="ARBA" id="ARBA00022729"/>
    </source>
</evidence>
<dbReference type="Pfam" id="PF00560">
    <property type="entry name" value="LRR_1"/>
    <property type="match status" value="2"/>
</dbReference>
<sequence>MFVGKIPETIGYLQNLEWLSVAGNQFSDEFPVNLGKLRYLTHLDISDNNFLSLPESLKRLKYLNYIDLSDNKNFIGEIDLADSVETCYMSTKNVCVNGGSCKNRIRECIPVVDALAKEDEDEEVTEDNVVSDSNKTSSSSSSTCWVSVYGYPCCEGKIKEHVYATDNDGKWGYDFSKKIWCGISSYEEIANKYNSMKKSDGDCWSLEQGYNCCVGCTTFLTTDEGNWGIENAEWCGIPSYCSA</sequence>
<dbReference type="InterPro" id="IPR001611">
    <property type="entry name" value="Leu-rich_rpt"/>
</dbReference>
<dbReference type="SUPFAM" id="SSF64571">
    <property type="entry name" value="Cellulose docking domain, dockering"/>
    <property type="match status" value="2"/>
</dbReference>
<comment type="caution">
    <text evidence="5">The sequence shown here is derived from an EMBL/GenBank/DDBJ whole genome shotgun (WGS) entry which is preliminary data.</text>
</comment>
<dbReference type="PANTHER" id="PTHR48054">
    <property type="entry name" value="RECEPTOR KINASE-LIKE PROTEIN XA21"/>
    <property type="match status" value="1"/>
</dbReference>
<keyword evidence="6" id="KW-1185">Reference proteome</keyword>